<gene>
    <name evidence="1" type="ORF">MYCFIDRAFT_204783</name>
</gene>
<dbReference type="Proteomes" id="UP000016932">
    <property type="component" value="Unassembled WGS sequence"/>
</dbReference>
<accession>M2ZJQ7</accession>
<reference evidence="1 2" key="1">
    <citation type="journal article" date="2012" name="PLoS Pathog.">
        <title>Diverse lifestyles and strategies of plant pathogenesis encoded in the genomes of eighteen Dothideomycetes fungi.</title>
        <authorList>
            <person name="Ohm R.A."/>
            <person name="Feau N."/>
            <person name="Henrissat B."/>
            <person name="Schoch C.L."/>
            <person name="Horwitz B.A."/>
            <person name="Barry K.W."/>
            <person name="Condon B.J."/>
            <person name="Copeland A.C."/>
            <person name="Dhillon B."/>
            <person name="Glaser F."/>
            <person name="Hesse C.N."/>
            <person name="Kosti I."/>
            <person name="LaButti K."/>
            <person name="Lindquist E.A."/>
            <person name="Lucas S."/>
            <person name="Salamov A.A."/>
            <person name="Bradshaw R.E."/>
            <person name="Ciuffetti L."/>
            <person name="Hamelin R.C."/>
            <person name="Kema G.H.J."/>
            <person name="Lawrence C."/>
            <person name="Scott J.A."/>
            <person name="Spatafora J.W."/>
            <person name="Turgeon B.G."/>
            <person name="de Wit P.J.G.M."/>
            <person name="Zhong S."/>
            <person name="Goodwin S.B."/>
            <person name="Grigoriev I.V."/>
        </authorList>
    </citation>
    <scope>NUCLEOTIDE SEQUENCE [LARGE SCALE GENOMIC DNA]</scope>
    <source>
        <strain evidence="1 2">CIRAD86</strain>
    </source>
</reference>
<evidence type="ECO:0000313" key="2">
    <source>
        <dbReference type="Proteomes" id="UP000016932"/>
    </source>
</evidence>
<dbReference type="AlphaFoldDB" id="M2ZJQ7"/>
<dbReference type="HOGENOM" id="CLU_1611501_0_0_1"/>
<name>M2ZJQ7_PSEFD</name>
<proteinExistence type="predicted"/>
<sequence>MRAASRMALEQDLWQLRWRQDVHRKPPSRPSQCGKHIAFEINNSLQCRLCIYTTLVPERITLFAPGRAQQRGLCMPPSRKLCMRLRDAGVLAPLGPAEQPTRILSAQSASNECYSLNSNTVQVYMQLTRPRVPHFEPKWFYSSLQRRIVNGSEKDDAELVKDVRS</sequence>
<evidence type="ECO:0000313" key="1">
    <source>
        <dbReference type="EMBL" id="EME79329.1"/>
    </source>
</evidence>
<dbReference type="VEuPathDB" id="FungiDB:MYCFIDRAFT_204783"/>
<dbReference type="GeneID" id="19336314"/>
<dbReference type="RefSeq" id="XP_007930073.1">
    <property type="nucleotide sequence ID" value="XM_007931882.1"/>
</dbReference>
<dbReference type="KEGG" id="pfj:MYCFIDRAFT_204783"/>
<dbReference type="EMBL" id="KB446562">
    <property type="protein sequence ID" value="EME79329.1"/>
    <property type="molecule type" value="Genomic_DNA"/>
</dbReference>
<keyword evidence="2" id="KW-1185">Reference proteome</keyword>
<protein>
    <submittedName>
        <fullName evidence="1">Uncharacterized protein</fullName>
    </submittedName>
</protein>
<organism evidence="1 2">
    <name type="scientific">Pseudocercospora fijiensis (strain CIRAD86)</name>
    <name type="common">Black leaf streak disease fungus</name>
    <name type="synonym">Mycosphaerella fijiensis</name>
    <dbReference type="NCBI Taxonomy" id="383855"/>
    <lineage>
        <taxon>Eukaryota</taxon>
        <taxon>Fungi</taxon>
        <taxon>Dikarya</taxon>
        <taxon>Ascomycota</taxon>
        <taxon>Pezizomycotina</taxon>
        <taxon>Dothideomycetes</taxon>
        <taxon>Dothideomycetidae</taxon>
        <taxon>Mycosphaerellales</taxon>
        <taxon>Mycosphaerellaceae</taxon>
        <taxon>Pseudocercospora</taxon>
    </lineage>
</organism>